<sequence length="489" mass="56254">MDLSIGNHSHGSLVLEGYRCCAQILWMRLQLTNYGFQFNKIPLYCDNKSAIALCCNNVQHSRANHIDSQVTILRPVGYGPTTTPLNTQTTHVPTCQVPTQAPTVTSTKNINQAETITENAQAEYDEFINIFCTSVQDRGETTSRHVDSSNMHTFYQRNPSEHRWTKDHPLGQVIGNPSQSVRTRRQLESDGEMCMCILTLRDMLKKKGVDFEELFAPVARLEAVRLFIAYAAHKSFTVYQMDIKTTFLYGSLKEEVYVNQPDGFVDPYHPDKVYRLKKALYGLKQAPRAWYDELSNFLVSKGFSKSSFDPTLFISKHEENILLVQIYVDAIIFGSTNPKLSKQFEKLMHSKFEMSMMGELKFFLGIQIHQSPRGIFINQAKYALEILIKHDYGFYFDKIPMYCDSKAAIAILCNPVQHSCTKHIDVRYHFINEKVEKGIVELFFVETEYQLADLFTKALPEDRFKYLVRRFGMRCLTPEELEILANEPA</sequence>
<comment type="caution">
    <text evidence="2">The sequence shown here is derived from an EMBL/GenBank/DDBJ whole genome shotgun (WGS) entry which is preliminary data.</text>
</comment>
<dbReference type="CDD" id="cd09272">
    <property type="entry name" value="RNase_HI_RT_Ty1"/>
    <property type="match status" value="1"/>
</dbReference>
<name>A0A6L2KMP4_TANCI</name>
<dbReference type="AlphaFoldDB" id="A0A6L2KMP4"/>
<gene>
    <name evidence="2" type="ORF">Tci_021112</name>
</gene>
<protein>
    <submittedName>
        <fullName evidence="2">Retrovirus-related Pol polyprotein from transposon TNT 1-94</fullName>
    </submittedName>
</protein>
<reference evidence="2" key="1">
    <citation type="journal article" date="2019" name="Sci. Rep.">
        <title>Draft genome of Tanacetum cinerariifolium, the natural source of mosquito coil.</title>
        <authorList>
            <person name="Yamashiro T."/>
            <person name="Shiraishi A."/>
            <person name="Satake H."/>
            <person name="Nakayama K."/>
        </authorList>
    </citation>
    <scope>NUCLEOTIDE SEQUENCE</scope>
</reference>
<proteinExistence type="predicted"/>
<dbReference type="PANTHER" id="PTHR11439">
    <property type="entry name" value="GAG-POL-RELATED RETROTRANSPOSON"/>
    <property type="match status" value="1"/>
</dbReference>
<dbReference type="InterPro" id="IPR043502">
    <property type="entry name" value="DNA/RNA_pol_sf"/>
</dbReference>
<dbReference type="EMBL" id="BKCJ010002521">
    <property type="protein sequence ID" value="GEU49134.1"/>
    <property type="molecule type" value="Genomic_DNA"/>
</dbReference>
<organism evidence="2">
    <name type="scientific">Tanacetum cinerariifolium</name>
    <name type="common">Dalmatian daisy</name>
    <name type="synonym">Chrysanthemum cinerariifolium</name>
    <dbReference type="NCBI Taxonomy" id="118510"/>
    <lineage>
        <taxon>Eukaryota</taxon>
        <taxon>Viridiplantae</taxon>
        <taxon>Streptophyta</taxon>
        <taxon>Embryophyta</taxon>
        <taxon>Tracheophyta</taxon>
        <taxon>Spermatophyta</taxon>
        <taxon>Magnoliopsida</taxon>
        <taxon>eudicotyledons</taxon>
        <taxon>Gunneridae</taxon>
        <taxon>Pentapetalae</taxon>
        <taxon>asterids</taxon>
        <taxon>campanulids</taxon>
        <taxon>Asterales</taxon>
        <taxon>Asteraceae</taxon>
        <taxon>Asteroideae</taxon>
        <taxon>Anthemideae</taxon>
        <taxon>Anthemidinae</taxon>
        <taxon>Tanacetum</taxon>
    </lineage>
</organism>
<dbReference type="Pfam" id="PF07727">
    <property type="entry name" value="RVT_2"/>
    <property type="match status" value="1"/>
</dbReference>
<evidence type="ECO:0000313" key="2">
    <source>
        <dbReference type="EMBL" id="GEU49134.1"/>
    </source>
</evidence>
<dbReference type="InterPro" id="IPR013103">
    <property type="entry name" value="RVT_2"/>
</dbReference>
<evidence type="ECO:0000259" key="1">
    <source>
        <dbReference type="Pfam" id="PF07727"/>
    </source>
</evidence>
<dbReference type="PANTHER" id="PTHR11439:SF517">
    <property type="entry name" value="CYSTEINE-RICH RLK (RECEPTOR-LIKE PROTEIN KINASE) 8"/>
    <property type="match status" value="1"/>
</dbReference>
<feature type="domain" description="Reverse transcriptase Ty1/copia-type" evidence="1">
    <location>
        <begin position="205"/>
        <end position="390"/>
    </location>
</feature>
<dbReference type="SUPFAM" id="SSF56672">
    <property type="entry name" value="DNA/RNA polymerases"/>
    <property type="match status" value="1"/>
</dbReference>
<accession>A0A6L2KMP4</accession>